<dbReference type="Pfam" id="PF00535">
    <property type="entry name" value="Glycos_transf_2"/>
    <property type="match status" value="1"/>
</dbReference>
<keyword evidence="3" id="KW-0808">Transferase</keyword>
<evidence type="ECO:0000256" key="1">
    <source>
        <dbReference type="SAM" id="MobiDB-lite"/>
    </source>
</evidence>
<dbReference type="InterPro" id="IPR001173">
    <property type="entry name" value="Glyco_trans_2-like"/>
</dbReference>
<organism evidence="3">
    <name type="scientific">Streptomyces rochei</name>
    <name type="common">Streptomyces parvullus</name>
    <dbReference type="NCBI Taxonomy" id="1928"/>
    <lineage>
        <taxon>Bacteria</taxon>
        <taxon>Bacillati</taxon>
        <taxon>Actinomycetota</taxon>
        <taxon>Actinomycetes</taxon>
        <taxon>Kitasatosporales</taxon>
        <taxon>Streptomycetaceae</taxon>
        <taxon>Streptomyces</taxon>
        <taxon>Streptomyces rochei group</taxon>
    </lineage>
</organism>
<protein>
    <submittedName>
        <fullName evidence="3">Glycosyl transferase</fullName>
    </submittedName>
</protein>
<sequence>MTRTPPADGRGTPAAATRPRTRTDTRTRTDPGARPHDRTDSRGDDRPRTRTDSRTPSRGEARGHTKRTRENGMATDQVDEAAVDRGITRTAVVIALRDDLRIADCIASIDEDVEIVLALNGPSDAVLKLIADHPRPLTVTEIEDVGNLGAAYNAGAAATDRQYLLLMDSDCTFAPGVVRAMVRAVLTEPVVKGQVVYGESDGLLSRLTARVREFDEGDYVSALSPPLIYNRAIVDHIGGYHFDELIHWCEDREFDFRLQLAGIPVMYLPEARIFHDAQHGFANMRSYFRYGVGEGIAQETGVFTTPAVPVLWRLFEATRTLVHCARDKGAGAAAYYALLKVAFHAGTAHHLLNDPYRVRDRYPASAKRARMVRSIPQHSTRLTKAQLRRLRRAHWEAGRRIEKVEDLSVFHPDAAGPAAVSAVGEARQQQV</sequence>
<feature type="region of interest" description="Disordered" evidence="1">
    <location>
        <begin position="1"/>
        <end position="74"/>
    </location>
</feature>
<feature type="compositionally biased region" description="Basic and acidic residues" evidence="1">
    <location>
        <begin position="21"/>
        <end position="63"/>
    </location>
</feature>
<dbReference type="PANTHER" id="PTHR43685">
    <property type="entry name" value="GLYCOSYLTRANSFERASE"/>
    <property type="match status" value="1"/>
</dbReference>
<reference evidence="3" key="1">
    <citation type="submission" date="2015-08" db="EMBL/GenBank/DDBJ databases">
        <title>Discovery of a novel antibiotic invisible to genome mining, by efficient functional screening of genomic libraries.</title>
        <authorList>
            <person name="Xu M."/>
            <person name="Wang Y."/>
            <person name="Liu M."/>
            <person name="Zhao Z."/>
            <person name="Xu L."/>
            <person name="Chen X."/>
            <person name="Gao G."/>
            <person name="Han D."/>
            <person name="Liu L."/>
            <person name="Huang S."/>
            <person name="He X."/>
            <person name="Lin S."/>
            <person name="Kang Q."/>
            <person name="Ou H."/>
            <person name="Zhou H."/>
            <person name="Pang X."/>
            <person name="Deng Z."/>
            <person name="Tao M."/>
        </authorList>
    </citation>
    <scope>NUCLEOTIDE SEQUENCE</scope>
    <source>
        <strain evidence="3">Sal35</strain>
    </source>
</reference>
<evidence type="ECO:0000259" key="2">
    <source>
        <dbReference type="Pfam" id="PF00535"/>
    </source>
</evidence>
<feature type="domain" description="Glycosyltransferase 2-like" evidence="2">
    <location>
        <begin position="100"/>
        <end position="208"/>
    </location>
</feature>
<dbReference type="InterPro" id="IPR050834">
    <property type="entry name" value="Glycosyltransf_2"/>
</dbReference>
<dbReference type="EMBL" id="KT362049">
    <property type="protein sequence ID" value="ALV82426.1"/>
    <property type="molecule type" value="Genomic_DNA"/>
</dbReference>
<feature type="compositionally biased region" description="Low complexity" evidence="1">
    <location>
        <begin position="9"/>
        <end position="18"/>
    </location>
</feature>
<proteinExistence type="predicted"/>
<dbReference type="SUPFAM" id="SSF53448">
    <property type="entry name" value="Nucleotide-diphospho-sugar transferases"/>
    <property type="match status" value="1"/>
</dbReference>
<accession>A0A0U3TFG1</accession>
<dbReference type="InterPro" id="IPR029044">
    <property type="entry name" value="Nucleotide-diphossugar_trans"/>
</dbReference>
<dbReference type="AlphaFoldDB" id="A0A0U3TFG1"/>
<evidence type="ECO:0000313" key="3">
    <source>
        <dbReference type="EMBL" id="ALV82426.1"/>
    </source>
</evidence>
<dbReference type="Gene3D" id="3.90.550.10">
    <property type="entry name" value="Spore Coat Polysaccharide Biosynthesis Protein SpsA, Chain A"/>
    <property type="match status" value="1"/>
</dbReference>
<dbReference type="GO" id="GO:0016740">
    <property type="term" value="F:transferase activity"/>
    <property type="evidence" value="ECO:0007669"/>
    <property type="project" value="UniProtKB-KW"/>
</dbReference>
<dbReference type="PANTHER" id="PTHR43685:SF2">
    <property type="entry name" value="GLYCOSYLTRANSFERASE 2-LIKE DOMAIN-CONTAINING PROTEIN"/>
    <property type="match status" value="1"/>
</dbReference>
<name>A0A0U3TFG1_STRRO</name>
<gene>
    <name evidence="3" type="primary">stn2G</name>
</gene>